<gene>
    <name evidence="2" type="ORF">ET524_10285</name>
</gene>
<dbReference type="EMBL" id="SDPW01000001">
    <property type="protein sequence ID" value="RXZ54823.1"/>
    <property type="molecule type" value="Genomic_DNA"/>
</dbReference>
<sequence>MSKFKGPQGFGEWMNIWMNIAMGIIITLAINIAVCMQVGMNVITPEAVIASWVSSFVIGYTVGSIGDPMGWALKIAGAIKANGFVTWIIQAIVLGTYFGMFILCGNMLINNLSDGIGAFLGGFATWAGFVEIAAIIAVFVIVKPFMALSAVLSGFNPAKAEKAQQH</sequence>
<feature type="transmembrane region" description="Helical" evidence="1">
    <location>
        <begin position="20"/>
        <end position="43"/>
    </location>
</feature>
<dbReference type="Proteomes" id="UP000293345">
    <property type="component" value="Unassembled WGS sequence"/>
</dbReference>
<dbReference type="OrthoDB" id="3176061at2"/>
<evidence type="ECO:0000313" key="3">
    <source>
        <dbReference type="Proteomes" id="UP000293345"/>
    </source>
</evidence>
<organism evidence="2 3">
    <name type="scientific">Senegalimassilia faecalis</name>
    <dbReference type="NCBI Taxonomy" id="2509433"/>
    <lineage>
        <taxon>Bacteria</taxon>
        <taxon>Bacillati</taxon>
        <taxon>Actinomycetota</taxon>
        <taxon>Coriobacteriia</taxon>
        <taxon>Coriobacteriales</taxon>
        <taxon>Coriobacteriaceae</taxon>
        <taxon>Senegalimassilia</taxon>
    </lineage>
</organism>
<evidence type="ECO:0000256" key="1">
    <source>
        <dbReference type="SAM" id="Phobius"/>
    </source>
</evidence>
<feature type="transmembrane region" description="Helical" evidence="1">
    <location>
        <begin position="84"/>
        <end position="109"/>
    </location>
</feature>
<evidence type="ECO:0000313" key="2">
    <source>
        <dbReference type="EMBL" id="RXZ54823.1"/>
    </source>
</evidence>
<keyword evidence="1" id="KW-0812">Transmembrane</keyword>
<keyword evidence="1" id="KW-1133">Transmembrane helix</keyword>
<feature type="transmembrane region" description="Helical" evidence="1">
    <location>
        <begin position="115"/>
        <end position="142"/>
    </location>
</feature>
<reference evidence="2 3" key="1">
    <citation type="submission" date="2019-01" db="EMBL/GenBank/DDBJ databases">
        <title>Senegalimassilia sp. nov. KGMB04484 isolated human feces.</title>
        <authorList>
            <person name="Han K.-I."/>
            <person name="Kim J.-S."/>
            <person name="Lee K.C."/>
            <person name="Suh M.K."/>
            <person name="Eom M.K."/>
            <person name="Lee J.H."/>
            <person name="Park S.-H."/>
            <person name="Kang S.W."/>
            <person name="Park J.-E."/>
            <person name="Oh B.S."/>
            <person name="Yu S.Y."/>
            <person name="Choi S.-H."/>
            <person name="Lee D.H."/>
            <person name="Yoon H."/>
            <person name="Kim B.-Y."/>
            <person name="Lee J.H."/>
            <person name="Lee J.-S."/>
        </authorList>
    </citation>
    <scope>NUCLEOTIDE SEQUENCE [LARGE SCALE GENOMIC DNA]</scope>
    <source>
        <strain evidence="2 3">KGMB04484</strain>
    </source>
</reference>
<keyword evidence="3" id="KW-1185">Reference proteome</keyword>
<dbReference type="AlphaFoldDB" id="A0A4Q2K4S6"/>
<keyword evidence="1" id="KW-0472">Membrane</keyword>
<name>A0A4Q2K4S6_9ACTN</name>
<dbReference type="RefSeq" id="WP_129425580.1">
    <property type="nucleotide sequence ID" value="NZ_SDPW01000001.1"/>
</dbReference>
<protein>
    <submittedName>
        <fullName evidence="2">Uncharacterized protein</fullName>
    </submittedName>
</protein>
<accession>A0A4Q2K4S6</accession>
<feature type="transmembrane region" description="Helical" evidence="1">
    <location>
        <begin position="49"/>
        <end position="72"/>
    </location>
</feature>
<comment type="caution">
    <text evidence="2">The sequence shown here is derived from an EMBL/GenBank/DDBJ whole genome shotgun (WGS) entry which is preliminary data.</text>
</comment>
<proteinExistence type="predicted"/>